<dbReference type="GO" id="GO:0046872">
    <property type="term" value="F:metal ion binding"/>
    <property type="evidence" value="ECO:0007669"/>
    <property type="project" value="InterPro"/>
</dbReference>
<dbReference type="SUPFAM" id="SSF56300">
    <property type="entry name" value="Metallo-dependent phosphatases"/>
    <property type="match status" value="1"/>
</dbReference>
<keyword evidence="6" id="KW-1185">Reference proteome</keyword>
<protein>
    <submittedName>
        <fullName evidence="5">Fibronectin type III domain protein</fullName>
    </submittedName>
</protein>
<dbReference type="Proteomes" id="UP000029278">
    <property type="component" value="Unassembled WGS sequence"/>
</dbReference>
<dbReference type="GeneID" id="77009251"/>
<dbReference type="Pfam" id="PF02368">
    <property type="entry name" value="Big_2"/>
    <property type="match status" value="1"/>
</dbReference>
<dbReference type="GO" id="GO:0003993">
    <property type="term" value="F:acid phosphatase activity"/>
    <property type="evidence" value="ECO:0007669"/>
    <property type="project" value="InterPro"/>
</dbReference>
<dbReference type="Gene3D" id="3.90.182.10">
    <property type="entry name" value="Toxin - Anthrax Protective Antigen,domain 1"/>
    <property type="match status" value="1"/>
</dbReference>
<dbReference type="InterPro" id="IPR004843">
    <property type="entry name" value="Calcineurin-like_PHP"/>
</dbReference>
<feature type="domain" description="Fibronectin type-III" evidence="3">
    <location>
        <begin position="1138"/>
        <end position="1237"/>
    </location>
</feature>
<organism evidence="5 6">
    <name type="scientific">Paenibacillus macerans</name>
    <name type="common">Bacillus macerans</name>
    <dbReference type="NCBI Taxonomy" id="44252"/>
    <lineage>
        <taxon>Bacteria</taxon>
        <taxon>Bacillati</taxon>
        <taxon>Bacillota</taxon>
        <taxon>Bacilli</taxon>
        <taxon>Bacillales</taxon>
        <taxon>Paenibacillaceae</taxon>
        <taxon>Paenibacillus</taxon>
    </lineage>
</organism>
<gene>
    <name evidence="5" type="ORF">DJ90_199</name>
</gene>
<dbReference type="Pfam" id="PF07691">
    <property type="entry name" value="PA14"/>
    <property type="match status" value="1"/>
</dbReference>
<dbReference type="Gene3D" id="2.60.40.380">
    <property type="entry name" value="Purple acid phosphatase-like, N-terminal"/>
    <property type="match status" value="1"/>
</dbReference>
<dbReference type="InterPro" id="IPR013783">
    <property type="entry name" value="Ig-like_fold"/>
</dbReference>
<dbReference type="STRING" id="44252.DJ90_199"/>
<dbReference type="Gene3D" id="2.60.40.1080">
    <property type="match status" value="1"/>
</dbReference>
<evidence type="ECO:0000259" key="3">
    <source>
        <dbReference type="PROSITE" id="PS50853"/>
    </source>
</evidence>
<dbReference type="InterPro" id="IPR003961">
    <property type="entry name" value="FN3_dom"/>
</dbReference>
<feature type="domain" description="F5/8 type C" evidence="2">
    <location>
        <begin position="28"/>
        <end position="186"/>
    </location>
</feature>
<evidence type="ECO:0000313" key="5">
    <source>
        <dbReference type="EMBL" id="KFN05575.1"/>
    </source>
</evidence>
<keyword evidence="1" id="KW-0732">Signal</keyword>
<dbReference type="SUPFAM" id="SSF56988">
    <property type="entry name" value="Anthrax protective antigen"/>
    <property type="match status" value="1"/>
</dbReference>
<dbReference type="InterPro" id="IPR003343">
    <property type="entry name" value="Big_2"/>
</dbReference>
<dbReference type="HOGENOM" id="CLU_253118_0_0_9"/>
<dbReference type="InterPro" id="IPR008964">
    <property type="entry name" value="Invasin/intimin_cell_adhesion"/>
</dbReference>
<dbReference type="PATRIC" id="fig|44252.3.peg.4466"/>
<evidence type="ECO:0000313" key="6">
    <source>
        <dbReference type="Proteomes" id="UP000029278"/>
    </source>
</evidence>
<evidence type="ECO:0000256" key="1">
    <source>
        <dbReference type="ARBA" id="ARBA00022729"/>
    </source>
</evidence>
<dbReference type="Pfam" id="PF00754">
    <property type="entry name" value="F5_F8_type_C"/>
    <property type="match status" value="1"/>
</dbReference>
<dbReference type="Gene3D" id="3.60.21.10">
    <property type="match status" value="1"/>
</dbReference>
<dbReference type="PROSITE" id="PS50022">
    <property type="entry name" value="FA58C_3"/>
    <property type="match status" value="1"/>
</dbReference>
<dbReference type="InterPro" id="IPR008979">
    <property type="entry name" value="Galactose-bd-like_sf"/>
</dbReference>
<dbReference type="SMART" id="SM00758">
    <property type="entry name" value="PA14"/>
    <property type="match status" value="1"/>
</dbReference>
<dbReference type="PROSITE" id="PS51820">
    <property type="entry name" value="PA14"/>
    <property type="match status" value="1"/>
</dbReference>
<dbReference type="EMBL" id="JMQA01000038">
    <property type="protein sequence ID" value="KFN05575.1"/>
    <property type="molecule type" value="Genomic_DNA"/>
</dbReference>
<comment type="caution">
    <text evidence="5">The sequence shown here is derived from an EMBL/GenBank/DDBJ whole genome shotgun (WGS) entry which is preliminary data.</text>
</comment>
<dbReference type="InterPro" id="IPR037524">
    <property type="entry name" value="PA14/GLEYA"/>
</dbReference>
<accession>A0A090Z5Z4</accession>
<dbReference type="InterPro" id="IPR008963">
    <property type="entry name" value="Purple_acid_Pase-like_N"/>
</dbReference>
<dbReference type="SUPFAM" id="SSF49363">
    <property type="entry name" value="Purple acid phosphatase, N-terminal domain"/>
    <property type="match status" value="1"/>
</dbReference>
<dbReference type="Gene3D" id="2.60.40.10">
    <property type="entry name" value="Immunoglobulins"/>
    <property type="match status" value="1"/>
</dbReference>
<proteinExistence type="predicted"/>
<dbReference type="SUPFAM" id="SSF49373">
    <property type="entry name" value="Invasin/intimin cell-adhesion fragments"/>
    <property type="match status" value="1"/>
</dbReference>
<name>A0A090Z5Z4_PAEMA</name>
<dbReference type="SMART" id="SM00060">
    <property type="entry name" value="FN3"/>
    <property type="match status" value="1"/>
</dbReference>
<dbReference type="InterPro" id="IPR029052">
    <property type="entry name" value="Metallo-depent_PP-like"/>
</dbReference>
<dbReference type="PANTHER" id="PTHR45867">
    <property type="entry name" value="PURPLE ACID PHOSPHATASE"/>
    <property type="match status" value="1"/>
</dbReference>
<dbReference type="SUPFAM" id="SSF49785">
    <property type="entry name" value="Galactose-binding domain-like"/>
    <property type="match status" value="2"/>
</dbReference>
<sequence>MKNRVALTSRVLAAVVLLTSLFSAGYVPVRPALAESGDVNVFAGPGVTASANGEISGGYAPSKAIDGNFTGSKWSYEGDMLSPDAQNPYWLKIDAGAEAAVHRFVVAHAGEPADFNTRDFTIETSSDDVHWTTAVTVTDNTYGTTEHELNTPVTARYFKLNITDPGDANESGNYQANIYEFAAYGSFGENPAAVPVTGITLDKHNLELAVGGTDRLTATVAPSDAANAAYTWSSDDPAIAEVNADGLVTAKAPGTTRITATTEDGGYKASALVTVAAAKAAEALAAGQLIANNSEWTYFDNGTDQGTAWRAAGFDDSEWKTAPASLGYAGSGKPQPTTVIEYGPSASNKYITTYFRKEFQVADADAIKQLSAALIRDDGAVIYLNGQEVYRTNLPQGAITYTTLAPEAVGDERDEELFEIDPSLLVDGTNVIAAEVHQQRADSSDLYFSLELNSSDTEPPALGTSQGLLAEYYTNNGDLPFNFVEHKATIVDSQINFTNLDPVLQTWAGRQDDANVRWTGQIMAPESGDYTFYMIGDNGFKLWIDDKVVIDHWVNDWDNEQTSQPVTLEGGVKYKFKVEYFEDYGGSNLYLRWSTPNMLKDIVPATAFYLPENYTGPVSGNLAADGLTVSLNLMEDLSDLPSALKDHLTVKAGGKELKVESVEQGADPTVLKLKLEDTVKPKEIVNVVYDGQAGLQFAGGGNVGGFTFSPVNQSEAVDYSPKDIAMSLYGDAKTTRSFAWYTSYEVPDNAPANILDSIVEVVPADQDFDSAAVMRFVGDPKETQILKNLNLGSTTGSFISHKAIATGLTAGTAYKYRVGSDGNWSQTGRFTTEGNNENEYDFLYMTDSQGANTEDYRVWANSLKNALDDYPDARFLVMPGDLVDAGANEGQWSDYFGQPQDLLMNLPLMATIGNHEGPNNNNFFYHFNLPDDSHTDPKPRGTVYSFDYGPAHIMVLNTGDIPWDAAQTNSFNKQIEWLRKEVAQTDKKWKIVAFHKAIYSVGNHATDSDIAELRKKLYPVLDELGIDLVLQGHDHTFMRSYQMYNNQPVTDVQTDANGRLINPDGTLYMINNSPGRKYYQINPNADKYYAAAYQQPNKPIYSGVHITEDSLTINTYISGEDTPFDSYTIVQNSEKPNPVEGLSAKMVDGKKTELSWTKPADKNADDAVRGFRIYEVNGRLGPNWSVYVPAVEGQTDYQYTVDNTDPALTYEFAVRAVDKRDNSDIRTAVLQGDVPPAPTAPVVDDARNTFGWTLVPGYDELSAYEYSADAGKTWQPVTANPQPVGDHDYPAGTVLVRVKGDEAAGTEAGLPLVSDKPFTANGVRDTYALSGTLKREDQLRVDVEVERLADYSGPAYVVFELLNGNEPLLINAIPLQEDKLNVSQYFNVSGDKYSVKVFVFDEFNSNLEVPLQLARPVVFQ</sequence>
<dbReference type="SUPFAM" id="SSF49265">
    <property type="entry name" value="Fibronectin type III"/>
    <property type="match status" value="1"/>
</dbReference>
<dbReference type="Pfam" id="PF16656">
    <property type="entry name" value="Pur_ac_phosph_N"/>
    <property type="match status" value="1"/>
</dbReference>
<dbReference type="InterPro" id="IPR015914">
    <property type="entry name" value="PAPs_N"/>
</dbReference>
<feature type="domain" description="PA14" evidence="4">
    <location>
        <begin position="463"/>
        <end position="607"/>
    </location>
</feature>
<dbReference type="OrthoDB" id="9809781at2"/>
<dbReference type="CDD" id="cd00063">
    <property type="entry name" value="FN3"/>
    <property type="match status" value="1"/>
</dbReference>
<dbReference type="InterPro" id="IPR011658">
    <property type="entry name" value="PA14_dom"/>
</dbReference>
<dbReference type="PANTHER" id="PTHR45867:SF3">
    <property type="entry name" value="ACID PHOSPHATASE TYPE 7"/>
    <property type="match status" value="1"/>
</dbReference>
<dbReference type="SMART" id="SM00635">
    <property type="entry name" value="BID_2"/>
    <property type="match status" value="1"/>
</dbReference>
<dbReference type="Pfam" id="PF00149">
    <property type="entry name" value="Metallophos"/>
    <property type="match status" value="1"/>
</dbReference>
<dbReference type="PROSITE" id="PS50853">
    <property type="entry name" value="FN3"/>
    <property type="match status" value="1"/>
</dbReference>
<evidence type="ECO:0000259" key="4">
    <source>
        <dbReference type="PROSITE" id="PS51820"/>
    </source>
</evidence>
<reference evidence="5 6" key="1">
    <citation type="submission" date="2014-04" db="EMBL/GenBank/DDBJ databases">
        <authorList>
            <person name="Bishop-Lilly K.A."/>
            <person name="Broomall S.M."/>
            <person name="Chain P.S."/>
            <person name="Chertkov O."/>
            <person name="Coyne S.R."/>
            <person name="Daligault H.E."/>
            <person name="Davenport K.W."/>
            <person name="Erkkila T."/>
            <person name="Frey K.G."/>
            <person name="Gibbons H.S."/>
            <person name="Gu W."/>
            <person name="Jaissle J."/>
            <person name="Johnson S.L."/>
            <person name="Koroleva G.I."/>
            <person name="Ladner J.T."/>
            <person name="Lo C.-C."/>
            <person name="Minogue T.D."/>
            <person name="Munk C."/>
            <person name="Palacios G.F."/>
            <person name="Redden C.L."/>
            <person name="Rosenzweig C.N."/>
            <person name="Scholz M.B."/>
            <person name="Teshima H."/>
            <person name="Xu Y."/>
        </authorList>
    </citation>
    <scope>NUCLEOTIDE SEQUENCE [LARGE SCALE GENOMIC DNA]</scope>
    <source>
        <strain evidence="5 6">8244</strain>
    </source>
</reference>
<dbReference type="Gene3D" id="2.60.120.260">
    <property type="entry name" value="Galactose-binding domain-like"/>
    <property type="match status" value="2"/>
</dbReference>
<dbReference type="RefSeq" id="WP_036625657.1">
    <property type="nucleotide sequence ID" value="NZ_BGML01000002.1"/>
</dbReference>
<dbReference type="InterPro" id="IPR000421">
    <property type="entry name" value="FA58C"/>
</dbReference>
<evidence type="ECO:0000259" key="2">
    <source>
        <dbReference type="PROSITE" id="PS50022"/>
    </source>
</evidence>
<dbReference type="InterPro" id="IPR036116">
    <property type="entry name" value="FN3_sf"/>
</dbReference>